<accession>A0A8S3E375</accession>
<dbReference type="EMBL" id="CAJOBI010215661">
    <property type="protein sequence ID" value="CAF5028927.1"/>
    <property type="molecule type" value="Genomic_DNA"/>
</dbReference>
<comment type="caution">
    <text evidence="2">The sequence shown here is derived from an EMBL/GenBank/DDBJ whole genome shotgun (WGS) entry which is preliminary data.</text>
</comment>
<feature type="non-terminal residue" evidence="2">
    <location>
        <position position="56"/>
    </location>
</feature>
<evidence type="ECO:0000313" key="3">
    <source>
        <dbReference type="Proteomes" id="UP000676336"/>
    </source>
</evidence>
<dbReference type="PROSITE" id="PS51016">
    <property type="entry name" value="MYTH4"/>
    <property type="match status" value="1"/>
</dbReference>
<evidence type="ECO:0000259" key="1">
    <source>
        <dbReference type="PROSITE" id="PS51016"/>
    </source>
</evidence>
<sequence>DELYLQLIKQTTCNNNADSLQRGWELMAICLSFFPPSSKFQMLLEHYILIQTNGDA</sequence>
<proteinExistence type="predicted"/>
<dbReference type="InterPro" id="IPR038185">
    <property type="entry name" value="MyTH4_dom_sf"/>
</dbReference>
<dbReference type="Gene3D" id="1.25.40.530">
    <property type="entry name" value="MyTH4 domain"/>
    <property type="match status" value="1"/>
</dbReference>
<dbReference type="InterPro" id="IPR000857">
    <property type="entry name" value="MyTH4_dom"/>
</dbReference>
<feature type="non-terminal residue" evidence="2">
    <location>
        <position position="1"/>
    </location>
</feature>
<organism evidence="2 3">
    <name type="scientific">Rotaria magnacalcarata</name>
    <dbReference type="NCBI Taxonomy" id="392030"/>
    <lineage>
        <taxon>Eukaryota</taxon>
        <taxon>Metazoa</taxon>
        <taxon>Spiralia</taxon>
        <taxon>Gnathifera</taxon>
        <taxon>Rotifera</taxon>
        <taxon>Eurotatoria</taxon>
        <taxon>Bdelloidea</taxon>
        <taxon>Philodinida</taxon>
        <taxon>Philodinidae</taxon>
        <taxon>Rotaria</taxon>
    </lineage>
</organism>
<dbReference type="Proteomes" id="UP000676336">
    <property type="component" value="Unassembled WGS sequence"/>
</dbReference>
<gene>
    <name evidence="2" type="ORF">SMN809_LOCUS58012</name>
</gene>
<name>A0A8S3E375_9BILA</name>
<evidence type="ECO:0000313" key="2">
    <source>
        <dbReference type="EMBL" id="CAF5028927.1"/>
    </source>
</evidence>
<dbReference type="GO" id="GO:0005737">
    <property type="term" value="C:cytoplasm"/>
    <property type="evidence" value="ECO:0007669"/>
    <property type="project" value="TreeGrafter"/>
</dbReference>
<protein>
    <recommendedName>
        <fullName evidence="1">MyTH4 domain-containing protein</fullName>
    </recommendedName>
</protein>
<dbReference type="GO" id="GO:0005096">
    <property type="term" value="F:GTPase activator activity"/>
    <property type="evidence" value="ECO:0007669"/>
    <property type="project" value="TreeGrafter"/>
</dbReference>
<dbReference type="PANTHER" id="PTHR45876:SF8">
    <property type="entry name" value="FI04035P"/>
    <property type="match status" value="1"/>
</dbReference>
<dbReference type="Pfam" id="PF00784">
    <property type="entry name" value="MyTH4"/>
    <property type="match status" value="1"/>
</dbReference>
<reference evidence="2" key="1">
    <citation type="submission" date="2021-02" db="EMBL/GenBank/DDBJ databases">
        <authorList>
            <person name="Nowell W R."/>
        </authorList>
    </citation>
    <scope>NUCLEOTIDE SEQUENCE</scope>
</reference>
<dbReference type="GO" id="GO:0005856">
    <property type="term" value="C:cytoskeleton"/>
    <property type="evidence" value="ECO:0007669"/>
    <property type="project" value="InterPro"/>
</dbReference>
<dbReference type="AlphaFoldDB" id="A0A8S3E375"/>
<feature type="domain" description="MyTH4" evidence="1">
    <location>
        <begin position="1"/>
        <end position="56"/>
    </location>
</feature>
<dbReference type="PANTHER" id="PTHR45876">
    <property type="entry name" value="FI04035P"/>
    <property type="match status" value="1"/>
</dbReference>